<dbReference type="Proteomes" id="UP000542776">
    <property type="component" value="Unassembled WGS sequence"/>
</dbReference>
<dbReference type="CDD" id="cd00754">
    <property type="entry name" value="Ubl_MoaD"/>
    <property type="match status" value="1"/>
</dbReference>
<proteinExistence type="inferred from homology"/>
<dbReference type="Gene3D" id="3.10.20.30">
    <property type="match status" value="1"/>
</dbReference>
<keyword evidence="1" id="KW-0547">Nucleotide-binding</keyword>
<evidence type="ECO:0000256" key="1">
    <source>
        <dbReference type="ARBA" id="ARBA00022741"/>
    </source>
</evidence>
<gene>
    <name evidence="4" type="ORF">GGR04_002419</name>
</gene>
<evidence type="ECO:0000256" key="3">
    <source>
        <dbReference type="ARBA" id="ARBA00024247"/>
    </source>
</evidence>
<dbReference type="GO" id="GO:1990133">
    <property type="term" value="C:molybdopterin adenylyltransferase complex"/>
    <property type="evidence" value="ECO:0007669"/>
    <property type="project" value="TreeGrafter"/>
</dbReference>
<evidence type="ECO:0000256" key="2">
    <source>
        <dbReference type="ARBA" id="ARBA00024200"/>
    </source>
</evidence>
<dbReference type="SUPFAM" id="SSF54285">
    <property type="entry name" value="MoaD/ThiS"/>
    <property type="match status" value="1"/>
</dbReference>
<dbReference type="PANTHER" id="PTHR33359">
    <property type="entry name" value="MOLYBDOPTERIN SYNTHASE SULFUR CARRIER SUBUNIT"/>
    <property type="match status" value="1"/>
</dbReference>
<dbReference type="GO" id="GO:0006777">
    <property type="term" value="P:Mo-molybdopterin cofactor biosynthetic process"/>
    <property type="evidence" value="ECO:0007669"/>
    <property type="project" value="InterPro"/>
</dbReference>
<protein>
    <recommendedName>
        <fullName evidence="3">Molybdopterin synthase sulfur carrier subunit</fullName>
    </recommendedName>
</protein>
<comment type="caution">
    <text evidence="4">The sequence shown here is derived from an EMBL/GenBank/DDBJ whole genome shotgun (WGS) entry which is preliminary data.</text>
</comment>
<dbReference type="AlphaFoldDB" id="A0A7W6EHH6"/>
<organism evidence="4 5">
    <name type="scientific">Aureimonas pseudogalii</name>
    <dbReference type="NCBI Taxonomy" id="1744844"/>
    <lineage>
        <taxon>Bacteria</taxon>
        <taxon>Pseudomonadati</taxon>
        <taxon>Pseudomonadota</taxon>
        <taxon>Alphaproteobacteria</taxon>
        <taxon>Hyphomicrobiales</taxon>
        <taxon>Aurantimonadaceae</taxon>
        <taxon>Aureimonas</taxon>
    </lineage>
</organism>
<comment type="similarity">
    <text evidence="2">Belongs to the MoaD family.</text>
</comment>
<evidence type="ECO:0000313" key="5">
    <source>
        <dbReference type="Proteomes" id="UP000542776"/>
    </source>
</evidence>
<accession>A0A7W6EHH6</accession>
<dbReference type="EMBL" id="JACIEK010000005">
    <property type="protein sequence ID" value="MBB3998578.1"/>
    <property type="molecule type" value="Genomic_DNA"/>
</dbReference>
<keyword evidence="5" id="KW-1185">Reference proteome</keyword>
<dbReference type="Pfam" id="PF02597">
    <property type="entry name" value="ThiS"/>
    <property type="match status" value="1"/>
</dbReference>
<dbReference type="InterPro" id="IPR003749">
    <property type="entry name" value="ThiS/MoaD-like"/>
</dbReference>
<dbReference type="GO" id="GO:0000166">
    <property type="term" value="F:nucleotide binding"/>
    <property type="evidence" value="ECO:0007669"/>
    <property type="project" value="UniProtKB-KW"/>
</dbReference>
<dbReference type="RefSeq" id="WP_183200112.1">
    <property type="nucleotide sequence ID" value="NZ_JACIEK010000005.1"/>
</dbReference>
<reference evidence="4 5" key="1">
    <citation type="submission" date="2020-08" db="EMBL/GenBank/DDBJ databases">
        <title>Genomic Encyclopedia of Type Strains, Phase IV (KMG-IV): sequencing the most valuable type-strain genomes for metagenomic binning, comparative biology and taxonomic classification.</title>
        <authorList>
            <person name="Goeker M."/>
        </authorList>
    </citation>
    <scope>NUCLEOTIDE SEQUENCE [LARGE SCALE GENOMIC DNA]</scope>
    <source>
        <strain evidence="4 5">DSM 102238</strain>
    </source>
</reference>
<dbReference type="InterPro" id="IPR044672">
    <property type="entry name" value="MOCS2A"/>
</dbReference>
<sequence length="83" mass="9223">MKIVYFAWVRERVGIPEEEVALPAGLVTVSDLLHWLKGRGENYDAALQAPEIVRVALDQEHVEHSQPIGDCREVAIFPPMTGG</sequence>
<dbReference type="InterPro" id="IPR012675">
    <property type="entry name" value="Beta-grasp_dom_sf"/>
</dbReference>
<name>A0A7W6EHH6_9HYPH</name>
<evidence type="ECO:0000313" key="4">
    <source>
        <dbReference type="EMBL" id="MBB3998578.1"/>
    </source>
</evidence>
<dbReference type="NCBIfam" id="TIGR01682">
    <property type="entry name" value="moaD"/>
    <property type="match status" value="1"/>
</dbReference>
<dbReference type="InterPro" id="IPR016155">
    <property type="entry name" value="Mopterin_synth/thiamin_S_b"/>
</dbReference>
<dbReference type="PANTHER" id="PTHR33359:SF1">
    <property type="entry name" value="MOLYBDOPTERIN SYNTHASE SULFUR CARRIER SUBUNIT"/>
    <property type="match status" value="1"/>
</dbReference>